<dbReference type="Proteomes" id="UP000289738">
    <property type="component" value="Chromosome B08"/>
</dbReference>
<gene>
    <name evidence="2" type="ORF">Ahy_B08g090497</name>
</gene>
<accession>A0A444Y081</accession>
<keyword evidence="3" id="KW-1185">Reference proteome</keyword>
<dbReference type="EMBL" id="SDMP01000018">
    <property type="protein sequence ID" value="RYQ95317.1"/>
    <property type="molecule type" value="Genomic_DNA"/>
</dbReference>
<organism evidence="2 3">
    <name type="scientific">Arachis hypogaea</name>
    <name type="common">Peanut</name>
    <dbReference type="NCBI Taxonomy" id="3818"/>
    <lineage>
        <taxon>Eukaryota</taxon>
        <taxon>Viridiplantae</taxon>
        <taxon>Streptophyta</taxon>
        <taxon>Embryophyta</taxon>
        <taxon>Tracheophyta</taxon>
        <taxon>Spermatophyta</taxon>
        <taxon>Magnoliopsida</taxon>
        <taxon>eudicotyledons</taxon>
        <taxon>Gunneridae</taxon>
        <taxon>Pentapetalae</taxon>
        <taxon>rosids</taxon>
        <taxon>fabids</taxon>
        <taxon>Fabales</taxon>
        <taxon>Fabaceae</taxon>
        <taxon>Papilionoideae</taxon>
        <taxon>50 kb inversion clade</taxon>
        <taxon>dalbergioids sensu lato</taxon>
        <taxon>Dalbergieae</taxon>
        <taxon>Pterocarpus clade</taxon>
        <taxon>Arachis</taxon>
    </lineage>
</organism>
<evidence type="ECO:0000256" key="1">
    <source>
        <dbReference type="SAM" id="SignalP"/>
    </source>
</evidence>
<reference evidence="2 3" key="1">
    <citation type="submission" date="2019-01" db="EMBL/GenBank/DDBJ databases">
        <title>Sequencing of cultivated peanut Arachis hypogaea provides insights into genome evolution and oil improvement.</title>
        <authorList>
            <person name="Chen X."/>
        </authorList>
    </citation>
    <scope>NUCLEOTIDE SEQUENCE [LARGE SCALE GENOMIC DNA]</scope>
    <source>
        <strain evidence="3">cv. Fuhuasheng</strain>
        <tissue evidence="2">Leaves</tissue>
    </source>
</reference>
<evidence type="ECO:0000313" key="3">
    <source>
        <dbReference type="Proteomes" id="UP000289738"/>
    </source>
</evidence>
<evidence type="ECO:0000313" key="2">
    <source>
        <dbReference type="EMBL" id="RYQ95317.1"/>
    </source>
</evidence>
<comment type="caution">
    <text evidence="2">The sequence shown here is derived from an EMBL/GenBank/DDBJ whole genome shotgun (WGS) entry which is preliminary data.</text>
</comment>
<proteinExistence type="predicted"/>
<feature type="chain" id="PRO_5019094310" evidence="1">
    <location>
        <begin position="22"/>
        <end position="123"/>
    </location>
</feature>
<keyword evidence="1" id="KW-0732">Signal</keyword>
<dbReference type="AlphaFoldDB" id="A0A444Y081"/>
<name>A0A444Y081_ARAHY</name>
<protein>
    <submittedName>
        <fullName evidence="2">Uncharacterized protein</fullName>
    </submittedName>
</protein>
<feature type="signal peptide" evidence="1">
    <location>
        <begin position="1"/>
        <end position="21"/>
    </location>
</feature>
<sequence>MPLRKSSKGCLIAVILCRVQAIVSQVISSSPSSLITIVVSSVTRPTGKRPDISLQVPPRPVLSMKRKANVTDGERSCLLNSDSKTFADSSNMDSISDAAWKDALLFLLLLHQIYLLRFQHLYG</sequence>